<evidence type="ECO:0000256" key="10">
    <source>
        <dbReference type="ARBA" id="ARBA00023237"/>
    </source>
</evidence>
<dbReference type="AlphaFoldDB" id="M4RLC7"/>
<evidence type="ECO:0000256" key="5">
    <source>
        <dbReference type="ARBA" id="ARBA00022692"/>
    </source>
</evidence>
<accession>M4RLC7</accession>
<dbReference type="PANTHER" id="PTHR32552">
    <property type="entry name" value="FERRICHROME IRON RECEPTOR-RELATED"/>
    <property type="match status" value="1"/>
</dbReference>
<keyword evidence="10" id="KW-0998">Cell outer membrane</keyword>
<evidence type="ECO:0000256" key="1">
    <source>
        <dbReference type="ARBA" id="ARBA00004571"/>
    </source>
</evidence>
<evidence type="ECO:0000256" key="7">
    <source>
        <dbReference type="ARBA" id="ARBA00023065"/>
    </source>
</evidence>
<evidence type="ECO:0000256" key="6">
    <source>
        <dbReference type="ARBA" id="ARBA00023004"/>
    </source>
</evidence>
<name>M4RLC7_9ALTE</name>
<dbReference type="eggNOG" id="COG4206">
    <property type="taxonomic scope" value="Bacteria"/>
</dbReference>
<dbReference type="Proteomes" id="UP000011864">
    <property type="component" value="Chromosome"/>
</dbReference>
<keyword evidence="9" id="KW-0472">Membrane</keyword>
<dbReference type="HOGENOM" id="CLU_008287_15_1_6"/>
<keyword evidence="8" id="KW-0798">TonB box</keyword>
<evidence type="ECO:0000256" key="2">
    <source>
        <dbReference type="ARBA" id="ARBA00022448"/>
    </source>
</evidence>
<keyword evidence="3" id="KW-1134">Transmembrane beta strand</keyword>
<evidence type="ECO:0000256" key="4">
    <source>
        <dbReference type="ARBA" id="ARBA00022496"/>
    </source>
</evidence>
<dbReference type="EMBL" id="CP003837">
    <property type="protein sequence ID" value="AGH43408.1"/>
    <property type="molecule type" value="Genomic_DNA"/>
</dbReference>
<proteinExistence type="predicted"/>
<keyword evidence="2" id="KW-0813">Transport</keyword>
<dbReference type="KEGG" id="gps:C427_1299"/>
<dbReference type="STRING" id="1129794.C427_1299"/>
<sequence>MNFTPTDELAIRVVAYNDKQGGWIDNILNKPGQGGYIGSAVVIDRISGGVLTDPQNTPIISPENGKLVEDDTNDAIYAGVRFGMSYLINNDWSLLVQHTAQSLETEGVFSYDPNLEGESSVNRFTPEDNDDEFGLTTWTLKGRLDKLDVVYTGGYLDREISSTIDYTGYTNGGLYSAFYVCQYGSSVAAEDEVCLDPTKYYKENTDTSRITHELRFNTDVDNAWRVTAGIFYDDQELGTVGQFNIASTDKFPELARVLPGSEGINSDGGPFESGISFVNDVTHTIEQVAVFGQVEYDLTDQLTATLGARWYQIDDTFKGSTTSTDVSRRIRAFGTQDPAELDLATGGDGPGVLQAAIASGQLDVSLLDDSGTLTVDDTIFKASLDYKMNDDILLFTTYSEGFRPPVTNRQGGDLASNQSGAFNGFRIPVYSTTDSLDNFEVGMKGDFLDGILRVNATAFYSEITDLQTSRYDPTNISFLVFTDNVGDAEIKGIDADITWLASDNLVINAAFSLLDTELSRVNAELAGIAPGVGARLPYSAEFSGNIRARYYFELDDGYNGYFNASVSYTGDRLAGMSMDAYVTEDATRLIYGTGSGLPIQNEAATYDGTSFQDSNGDVFQGGRYIQESYAIANVSVGITKDDWKAEFYIDNLTDESAVLYIDTQQFTPKVVTNRPRTLGLRLSYDFY</sequence>
<evidence type="ECO:0000256" key="9">
    <source>
        <dbReference type="ARBA" id="ARBA00023136"/>
    </source>
</evidence>
<keyword evidence="5" id="KW-0812">Transmembrane</keyword>
<keyword evidence="13" id="KW-1185">Reference proteome</keyword>
<dbReference type="InterPro" id="IPR000531">
    <property type="entry name" value="Beta-barrel_TonB"/>
</dbReference>
<dbReference type="GO" id="GO:0006826">
    <property type="term" value="P:iron ion transport"/>
    <property type="evidence" value="ECO:0007669"/>
    <property type="project" value="UniProtKB-KW"/>
</dbReference>
<evidence type="ECO:0000259" key="11">
    <source>
        <dbReference type="Pfam" id="PF00593"/>
    </source>
</evidence>
<dbReference type="GO" id="GO:0009279">
    <property type="term" value="C:cell outer membrane"/>
    <property type="evidence" value="ECO:0007669"/>
    <property type="project" value="UniProtKB-SubCell"/>
</dbReference>
<evidence type="ECO:0000313" key="13">
    <source>
        <dbReference type="Proteomes" id="UP000011864"/>
    </source>
</evidence>
<evidence type="ECO:0000313" key="12">
    <source>
        <dbReference type="EMBL" id="AGH43408.1"/>
    </source>
</evidence>
<keyword evidence="7" id="KW-0406">Ion transport</keyword>
<comment type="subcellular location">
    <subcellularLocation>
        <location evidence="1">Cell outer membrane</location>
        <topology evidence="1">Multi-pass membrane protein</topology>
    </subcellularLocation>
</comment>
<dbReference type="Gene3D" id="2.40.170.20">
    <property type="entry name" value="TonB-dependent receptor, beta-barrel domain"/>
    <property type="match status" value="1"/>
</dbReference>
<dbReference type="InterPro" id="IPR036942">
    <property type="entry name" value="Beta-barrel_TonB_sf"/>
</dbReference>
<dbReference type="PATRIC" id="fig|1129794.4.peg.1288"/>
<keyword evidence="6" id="KW-0408">Iron</keyword>
<reference evidence="12 13" key="1">
    <citation type="journal article" date="2013" name="Genome Announc.">
        <title>Complete Genome Sequence of Glaciecola psychrophila Strain 170T.</title>
        <authorList>
            <person name="Yin J."/>
            <person name="Chen J."/>
            <person name="Liu G."/>
            <person name="Yu Y."/>
            <person name="Song L."/>
            <person name="Wang X."/>
            <person name="Qu X."/>
        </authorList>
    </citation>
    <scope>NUCLEOTIDE SEQUENCE [LARGE SCALE GENOMIC DNA]</scope>
    <source>
        <strain evidence="12 13">170</strain>
    </source>
</reference>
<dbReference type="Pfam" id="PF00593">
    <property type="entry name" value="TonB_dep_Rec_b-barrel"/>
    <property type="match status" value="1"/>
</dbReference>
<dbReference type="SUPFAM" id="SSF56935">
    <property type="entry name" value="Porins"/>
    <property type="match status" value="1"/>
</dbReference>
<dbReference type="InterPro" id="IPR039426">
    <property type="entry name" value="TonB-dep_rcpt-like"/>
</dbReference>
<dbReference type="PANTHER" id="PTHR32552:SF81">
    <property type="entry name" value="TONB-DEPENDENT OUTER MEMBRANE RECEPTOR"/>
    <property type="match status" value="1"/>
</dbReference>
<keyword evidence="4" id="KW-0410">Iron transport</keyword>
<gene>
    <name evidence="12" type="ORF">C427_1299</name>
</gene>
<evidence type="ECO:0000256" key="8">
    <source>
        <dbReference type="ARBA" id="ARBA00023077"/>
    </source>
</evidence>
<feature type="domain" description="TonB-dependent receptor-like beta-barrel" evidence="11">
    <location>
        <begin position="115"/>
        <end position="652"/>
    </location>
</feature>
<protein>
    <submittedName>
        <fullName evidence="12">TonB-dependent receptor</fullName>
    </submittedName>
</protein>
<evidence type="ECO:0000256" key="3">
    <source>
        <dbReference type="ARBA" id="ARBA00022452"/>
    </source>
</evidence>
<organism evidence="12 13">
    <name type="scientific">Paraglaciecola psychrophila 170</name>
    <dbReference type="NCBI Taxonomy" id="1129794"/>
    <lineage>
        <taxon>Bacteria</taxon>
        <taxon>Pseudomonadati</taxon>
        <taxon>Pseudomonadota</taxon>
        <taxon>Gammaproteobacteria</taxon>
        <taxon>Alteromonadales</taxon>
        <taxon>Alteromonadaceae</taxon>
        <taxon>Paraglaciecola</taxon>
    </lineage>
</organism>
<keyword evidence="12" id="KW-0675">Receptor</keyword>